<dbReference type="RefSeq" id="WP_011115243.1">
    <property type="nucleotide sequence ID" value="NC_004917.1"/>
</dbReference>
<dbReference type="Proteomes" id="UP000002495">
    <property type="component" value="Chromosome"/>
</dbReference>
<evidence type="ECO:0000313" key="2">
    <source>
        <dbReference type="Proteomes" id="UP000002495"/>
    </source>
</evidence>
<accession>Q7VJ42</accession>
<organism evidence="1 2">
    <name type="scientific">Helicobacter hepaticus (strain ATCC 51449 / 3B1)</name>
    <dbReference type="NCBI Taxonomy" id="235279"/>
    <lineage>
        <taxon>Bacteria</taxon>
        <taxon>Pseudomonadati</taxon>
        <taxon>Campylobacterota</taxon>
        <taxon>Epsilonproteobacteria</taxon>
        <taxon>Campylobacterales</taxon>
        <taxon>Helicobacteraceae</taxon>
        <taxon>Helicobacter</taxon>
    </lineage>
</organism>
<dbReference type="KEGG" id="hhe:HH_0401"/>
<evidence type="ECO:0000313" key="1">
    <source>
        <dbReference type="EMBL" id="AAP76998.1"/>
    </source>
</evidence>
<protein>
    <submittedName>
        <fullName evidence="1">Uncharacterized protein</fullName>
    </submittedName>
</protein>
<name>Q7VJ42_HELHP</name>
<reference evidence="1 2" key="1">
    <citation type="journal article" date="2003" name="Proc. Natl. Acad. Sci. U.S.A.">
        <title>The complete genome sequence of the carcinogenic bacterium Helicobacter hepaticus.</title>
        <authorList>
            <person name="Suerbaum S."/>
            <person name="Josenhans C."/>
            <person name="Sterzenbach T."/>
            <person name="Drescher B."/>
            <person name="Brandt P."/>
            <person name="Bell M."/>
            <person name="Droege M."/>
            <person name="Fartmann B."/>
            <person name="Fischer H.-P."/>
            <person name="Ge Z."/>
            <person name="Hoerster A."/>
            <person name="Holland R."/>
            <person name="Klein K."/>
            <person name="Koenig J."/>
            <person name="Macko L."/>
            <person name="Mendz G.L."/>
            <person name="Nyakatura G."/>
            <person name="Schauer D.B."/>
            <person name="Shen Z."/>
            <person name="Weber J."/>
            <person name="Frosch M."/>
            <person name="Fox J.G."/>
        </authorList>
    </citation>
    <scope>NUCLEOTIDE SEQUENCE [LARGE SCALE GENOMIC DNA]</scope>
    <source>
        <strain evidence="2">ATCC 51449 / 3B1</strain>
    </source>
</reference>
<dbReference type="AlphaFoldDB" id="Q7VJ42"/>
<sequence>MIIFEIDLLASSFVGLSEWYLQAFLSKSRIYVEYFNIYIGYQEYYESTYAPENINMFMEFLDKNQKISFFINKLALKNEEFERYIVQQSMIQLLFVFPAIYFLSQEQVCALPDKEKISNVLMQFFDLYQKLQGENKTYKIGKERQGDTFDKNLKGLLNLHNIIKDKLNECQ</sequence>
<dbReference type="HOGENOM" id="CLU_1560829_0_0_7"/>
<gene>
    <name evidence="1" type="ordered locus">HH_0401</name>
</gene>
<keyword evidence="2" id="KW-1185">Reference proteome</keyword>
<dbReference type="STRING" id="235279.HH_0401"/>
<dbReference type="EMBL" id="AE017125">
    <property type="protein sequence ID" value="AAP76998.1"/>
    <property type="molecule type" value="Genomic_DNA"/>
</dbReference>
<proteinExistence type="predicted"/>
<dbReference type="OrthoDB" id="5329275at2"/>